<dbReference type="GO" id="GO:0015628">
    <property type="term" value="P:protein secretion by the type II secretion system"/>
    <property type="evidence" value="ECO:0007669"/>
    <property type="project" value="InterPro"/>
</dbReference>
<dbReference type="GO" id="GO:0005886">
    <property type="term" value="C:plasma membrane"/>
    <property type="evidence" value="ECO:0007669"/>
    <property type="project" value="UniProtKB-SubCell"/>
</dbReference>
<keyword evidence="3" id="KW-1003">Cell membrane</keyword>
<keyword evidence="7 11" id="KW-1133">Transmembrane helix</keyword>
<gene>
    <name evidence="13" type="ORF">FHY67_10315</name>
</gene>
<dbReference type="SUPFAM" id="SSF54523">
    <property type="entry name" value="Pili subunits"/>
    <property type="match status" value="1"/>
</dbReference>
<comment type="subcellular location">
    <subcellularLocation>
        <location evidence="1">Cell inner membrane</location>
        <topology evidence="1">Single-pass membrane protein</topology>
    </subcellularLocation>
</comment>
<proteinExistence type="inferred from homology"/>
<dbReference type="NCBIfam" id="TIGR02532">
    <property type="entry name" value="IV_pilin_GFxxxE"/>
    <property type="match status" value="1"/>
</dbReference>
<evidence type="ECO:0000256" key="1">
    <source>
        <dbReference type="ARBA" id="ARBA00004377"/>
    </source>
</evidence>
<dbReference type="EMBL" id="VFBM01000007">
    <property type="protein sequence ID" value="TNX91369.1"/>
    <property type="molecule type" value="Genomic_DNA"/>
</dbReference>
<keyword evidence="4" id="KW-0488">Methylation</keyword>
<organism evidence="13 14">
    <name type="scientific">Acinetobacter radioresistens</name>
    <dbReference type="NCBI Taxonomy" id="40216"/>
    <lineage>
        <taxon>Bacteria</taxon>
        <taxon>Pseudomonadati</taxon>
        <taxon>Pseudomonadota</taxon>
        <taxon>Gammaproteobacteria</taxon>
        <taxon>Moraxellales</taxon>
        <taxon>Moraxellaceae</taxon>
        <taxon>Acinetobacter</taxon>
    </lineage>
</organism>
<evidence type="ECO:0000256" key="9">
    <source>
        <dbReference type="ARBA" id="ARBA00025772"/>
    </source>
</evidence>
<dbReference type="InterPro" id="IPR012902">
    <property type="entry name" value="N_methyl_site"/>
</dbReference>
<keyword evidence="5" id="KW-0997">Cell inner membrane</keyword>
<protein>
    <recommendedName>
        <fullName evidence="2">Type II secretion system protein H</fullName>
    </recommendedName>
    <alternativeName>
        <fullName evidence="10">General secretion pathway protein H</fullName>
    </alternativeName>
</protein>
<evidence type="ECO:0000313" key="13">
    <source>
        <dbReference type="EMBL" id="TNX91369.1"/>
    </source>
</evidence>
<comment type="caution">
    <text evidence="13">The sequence shown here is derived from an EMBL/GenBank/DDBJ whole genome shotgun (WGS) entry which is preliminary data.</text>
</comment>
<keyword evidence="6 11" id="KW-0812">Transmembrane</keyword>
<feature type="domain" description="General secretion pathway GspH" evidence="12">
    <location>
        <begin position="49"/>
        <end position="163"/>
    </location>
</feature>
<dbReference type="InterPro" id="IPR045584">
    <property type="entry name" value="Pilin-like"/>
</dbReference>
<evidence type="ECO:0000256" key="4">
    <source>
        <dbReference type="ARBA" id="ARBA00022481"/>
    </source>
</evidence>
<evidence type="ECO:0000256" key="2">
    <source>
        <dbReference type="ARBA" id="ARBA00021549"/>
    </source>
</evidence>
<dbReference type="Pfam" id="PF12019">
    <property type="entry name" value="GspH"/>
    <property type="match status" value="1"/>
</dbReference>
<dbReference type="Gene3D" id="3.55.40.10">
    <property type="entry name" value="minor pseudopilin epsh domain"/>
    <property type="match status" value="1"/>
</dbReference>
<evidence type="ECO:0000256" key="7">
    <source>
        <dbReference type="ARBA" id="ARBA00022989"/>
    </source>
</evidence>
<dbReference type="Proteomes" id="UP000314285">
    <property type="component" value="Unassembled WGS sequence"/>
</dbReference>
<evidence type="ECO:0000256" key="10">
    <source>
        <dbReference type="ARBA" id="ARBA00030775"/>
    </source>
</evidence>
<dbReference type="InterPro" id="IPR022346">
    <property type="entry name" value="T2SS_GspH"/>
</dbReference>
<dbReference type="AlphaFoldDB" id="A0A8H2JZW5"/>
<dbReference type="Pfam" id="PF07963">
    <property type="entry name" value="N_methyl"/>
    <property type="match status" value="1"/>
</dbReference>
<comment type="similarity">
    <text evidence="9">Belongs to the GSP H family.</text>
</comment>
<evidence type="ECO:0000256" key="5">
    <source>
        <dbReference type="ARBA" id="ARBA00022519"/>
    </source>
</evidence>
<dbReference type="RefSeq" id="WP_005027608.1">
    <property type="nucleotide sequence ID" value="NZ_CP027365.1"/>
</dbReference>
<name>A0A8H2JZW5_ACIRA</name>
<evidence type="ECO:0000256" key="3">
    <source>
        <dbReference type="ARBA" id="ARBA00022475"/>
    </source>
</evidence>
<evidence type="ECO:0000256" key="8">
    <source>
        <dbReference type="ARBA" id="ARBA00023136"/>
    </source>
</evidence>
<evidence type="ECO:0000259" key="12">
    <source>
        <dbReference type="Pfam" id="PF12019"/>
    </source>
</evidence>
<accession>A0A8H2JZW5</accession>
<evidence type="ECO:0000256" key="6">
    <source>
        <dbReference type="ARBA" id="ARBA00022692"/>
    </source>
</evidence>
<keyword evidence="8 11" id="KW-0472">Membrane</keyword>
<sequence>MKKNNNGVSLLELVVCIAIVAILASFAIPAYQEYRAQQEAKSLPHLLNMQIIQAKNYALTYRNQIVICSSQNLEQCEDEQWNKGLLIFIDTNNDKELNSNEKILSTVMLDLEYGRLDWRGALNKPRLFFKADTGLPRGSNGSFFYCASSSASLNKRLVLSPMGHLRVESLASTC</sequence>
<evidence type="ECO:0000256" key="11">
    <source>
        <dbReference type="SAM" id="Phobius"/>
    </source>
</evidence>
<feature type="transmembrane region" description="Helical" evidence="11">
    <location>
        <begin position="7"/>
        <end position="31"/>
    </location>
</feature>
<dbReference type="GO" id="GO:0015627">
    <property type="term" value="C:type II protein secretion system complex"/>
    <property type="evidence" value="ECO:0007669"/>
    <property type="project" value="InterPro"/>
</dbReference>
<evidence type="ECO:0000313" key="14">
    <source>
        <dbReference type="Proteomes" id="UP000314285"/>
    </source>
</evidence>
<reference evidence="13 14" key="1">
    <citation type="submission" date="2019-06" db="EMBL/GenBank/DDBJ databases">
        <title>Genome of Acinetobacter radioresistens APH1, a phenol degrading strain.</title>
        <authorList>
            <person name="Liu Y."/>
        </authorList>
    </citation>
    <scope>NUCLEOTIDE SEQUENCE [LARGE SCALE GENOMIC DNA]</scope>
    <source>
        <strain evidence="13 14">APH1</strain>
    </source>
</reference>